<organism evidence="2 3">
    <name type="scientific">Candidatus Daviesbacteria bacterium RIFCSPHIGHO2_01_FULL_41_23</name>
    <dbReference type="NCBI Taxonomy" id="1797764"/>
    <lineage>
        <taxon>Bacteria</taxon>
        <taxon>Candidatus Daviesiibacteriota</taxon>
    </lineage>
</organism>
<accession>A0A1F5IST3</accession>
<proteinExistence type="predicted"/>
<feature type="transmembrane region" description="Helical" evidence="1">
    <location>
        <begin position="76"/>
        <end position="94"/>
    </location>
</feature>
<comment type="caution">
    <text evidence="2">The sequence shown here is derived from an EMBL/GenBank/DDBJ whole genome shotgun (WGS) entry which is preliminary data.</text>
</comment>
<evidence type="ECO:0000256" key="1">
    <source>
        <dbReference type="SAM" id="Phobius"/>
    </source>
</evidence>
<dbReference type="EMBL" id="MFCR01000003">
    <property type="protein sequence ID" value="OGE19444.1"/>
    <property type="molecule type" value="Genomic_DNA"/>
</dbReference>
<keyword evidence="1" id="KW-0472">Membrane</keyword>
<sequence length="267" mass="30774">MIIYLFSSSILGLVIGNIVGLIKKITKKEEKAIWISRPFYKYTNFKDYPFLILWCIIAISGGYFGSSHPEFKDSFAYYIGIFLLVTGILFFLRLPHALDRLHFYGDRLEEKFLLHTTLTIPFSSIKSIFRDGQNFAKIAYHDKTFGLVVFNEDKPWKIPLNIFSDPRFESLSSKLHRSDTSYGTLDSDQKVSWKNTCLINKILMISILFINPYSLLIGSVFLFGIFFTSPLLFLLTDFSRVYCSFAFKLLRKRQDATPKINGHCGGV</sequence>
<feature type="transmembrane region" description="Helical" evidence="1">
    <location>
        <begin position="47"/>
        <end position="64"/>
    </location>
</feature>
<keyword evidence="1" id="KW-1133">Transmembrane helix</keyword>
<reference evidence="2 3" key="1">
    <citation type="journal article" date="2016" name="Nat. Commun.">
        <title>Thousands of microbial genomes shed light on interconnected biogeochemical processes in an aquifer system.</title>
        <authorList>
            <person name="Anantharaman K."/>
            <person name="Brown C.T."/>
            <person name="Hug L.A."/>
            <person name="Sharon I."/>
            <person name="Castelle C.J."/>
            <person name="Probst A.J."/>
            <person name="Thomas B.C."/>
            <person name="Singh A."/>
            <person name="Wilkins M.J."/>
            <person name="Karaoz U."/>
            <person name="Brodie E.L."/>
            <person name="Williams K.H."/>
            <person name="Hubbard S.S."/>
            <person name="Banfield J.F."/>
        </authorList>
    </citation>
    <scope>NUCLEOTIDE SEQUENCE [LARGE SCALE GENOMIC DNA]</scope>
</reference>
<feature type="transmembrane region" description="Helical" evidence="1">
    <location>
        <begin position="6"/>
        <end position="26"/>
    </location>
</feature>
<protein>
    <submittedName>
        <fullName evidence="2">Uncharacterized protein</fullName>
    </submittedName>
</protein>
<name>A0A1F5IST3_9BACT</name>
<evidence type="ECO:0000313" key="2">
    <source>
        <dbReference type="EMBL" id="OGE19444.1"/>
    </source>
</evidence>
<feature type="transmembrane region" description="Helical" evidence="1">
    <location>
        <begin position="202"/>
        <end position="225"/>
    </location>
</feature>
<dbReference type="AlphaFoldDB" id="A0A1F5IST3"/>
<keyword evidence="1" id="KW-0812">Transmembrane</keyword>
<gene>
    <name evidence="2" type="ORF">A2871_01155</name>
</gene>
<dbReference type="Proteomes" id="UP000176336">
    <property type="component" value="Unassembled WGS sequence"/>
</dbReference>
<evidence type="ECO:0000313" key="3">
    <source>
        <dbReference type="Proteomes" id="UP000176336"/>
    </source>
</evidence>